<feature type="transmembrane region" description="Helical" evidence="1">
    <location>
        <begin position="24"/>
        <end position="54"/>
    </location>
</feature>
<evidence type="ECO:0000313" key="4">
    <source>
        <dbReference type="Proteomes" id="UP000650524"/>
    </source>
</evidence>
<reference evidence="3 4" key="1">
    <citation type="submission" date="2020-08" db="EMBL/GenBank/DDBJ databases">
        <title>Bridging the membrane lipid divide: bacteria of the FCB group superphylum have the potential to synthesize archaeal ether lipids.</title>
        <authorList>
            <person name="Villanueva L."/>
            <person name="Von Meijenfeldt F.A.B."/>
            <person name="Westbye A.B."/>
            <person name="Yadav S."/>
            <person name="Hopmans E.C."/>
            <person name="Dutilh B.E."/>
            <person name="Sinninghe Damste J.S."/>
        </authorList>
    </citation>
    <scope>NUCLEOTIDE SEQUENCE [LARGE SCALE GENOMIC DNA]</scope>
    <source>
        <strain evidence="3">NIOZ-UU27</strain>
    </source>
</reference>
<feature type="domain" description="DUF2062" evidence="2">
    <location>
        <begin position="5"/>
        <end position="158"/>
    </location>
</feature>
<feature type="transmembrane region" description="Helical" evidence="1">
    <location>
        <begin position="74"/>
        <end position="97"/>
    </location>
</feature>
<organism evidence="3 4">
    <name type="scientific">Candidatus Desulfacyla euxinica</name>
    <dbReference type="NCBI Taxonomy" id="2841693"/>
    <lineage>
        <taxon>Bacteria</taxon>
        <taxon>Deltaproteobacteria</taxon>
        <taxon>Candidatus Desulfacyla</taxon>
    </lineage>
</organism>
<protein>
    <submittedName>
        <fullName evidence="3">DUF2062 domain-containing protein</fullName>
    </submittedName>
</protein>
<accession>A0A8J6N312</accession>
<dbReference type="PANTHER" id="PTHR40547">
    <property type="entry name" value="SLL0298 PROTEIN"/>
    <property type="match status" value="1"/>
</dbReference>
<keyword evidence="1" id="KW-1133">Transmembrane helix</keyword>
<sequence length="172" mass="19536">MKFSRQIKYYYIRFIRLRGDPHELALGMAFGIFTGMMPIMPFQMALSVGLALLFKGSKITAALGTWVSNPLNWYFLYYFSYKLGAFVLGIHGHNAIFSSIMTGIRLGEDSMIIVERILAAGGLMVSAFLVGGLIMGVAVSIPSYFIFLYVFKRIRVWRESRKGRGNWRVTEH</sequence>
<dbReference type="AlphaFoldDB" id="A0A8J6N312"/>
<keyword evidence="1" id="KW-0472">Membrane</keyword>
<evidence type="ECO:0000259" key="2">
    <source>
        <dbReference type="Pfam" id="PF09835"/>
    </source>
</evidence>
<comment type="caution">
    <text evidence="3">The sequence shown here is derived from an EMBL/GenBank/DDBJ whole genome shotgun (WGS) entry which is preliminary data.</text>
</comment>
<evidence type="ECO:0000256" key="1">
    <source>
        <dbReference type="SAM" id="Phobius"/>
    </source>
</evidence>
<gene>
    <name evidence="3" type="ORF">H8E19_16240</name>
</gene>
<proteinExistence type="predicted"/>
<dbReference type="EMBL" id="JACNJD010000331">
    <property type="protein sequence ID" value="MBC8178954.1"/>
    <property type="molecule type" value="Genomic_DNA"/>
</dbReference>
<name>A0A8J6N312_9DELT</name>
<feature type="transmembrane region" description="Helical" evidence="1">
    <location>
        <begin position="118"/>
        <end position="151"/>
    </location>
</feature>
<dbReference type="PANTHER" id="PTHR40547:SF1">
    <property type="entry name" value="SLL0298 PROTEIN"/>
    <property type="match status" value="1"/>
</dbReference>
<dbReference type="Pfam" id="PF09835">
    <property type="entry name" value="DUF2062"/>
    <property type="match status" value="1"/>
</dbReference>
<keyword evidence="1" id="KW-0812">Transmembrane</keyword>
<dbReference type="Proteomes" id="UP000650524">
    <property type="component" value="Unassembled WGS sequence"/>
</dbReference>
<evidence type="ECO:0000313" key="3">
    <source>
        <dbReference type="EMBL" id="MBC8178954.1"/>
    </source>
</evidence>
<dbReference type="InterPro" id="IPR018639">
    <property type="entry name" value="DUF2062"/>
</dbReference>